<comment type="caution">
    <text evidence="2">The sequence shown here is derived from an EMBL/GenBank/DDBJ whole genome shotgun (WGS) entry which is preliminary data.</text>
</comment>
<keyword evidence="3" id="KW-1185">Reference proteome</keyword>
<evidence type="ECO:0000313" key="2">
    <source>
        <dbReference type="EMBL" id="MCE2594980.1"/>
    </source>
</evidence>
<keyword evidence="2" id="KW-0378">Hydrolase</keyword>
<accession>A0ABS8WC61</accession>
<name>A0ABS8WC61_9GAMM</name>
<evidence type="ECO:0000259" key="1">
    <source>
        <dbReference type="Pfam" id="PF20469"/>
    </source>
</evidence>
<dbReference type="InterPro" id="IPR027417">
    <property type="entry name" value="P-loop_NTPase"/>
</dbReference>
<feature type="domain" description="OLD protein-like TOPRIM" evidence="1">
    <location>
        <begin position="375"/>
        <end position="439"/>
    </location>
</feature>
<dbReference type="Proteomes" id="UP001201273">
    <property type="component" value="Unassembled WGS sequence"/>
</dbReference>
<proteinExistence type="predicted"/>
<sequence length="551" mass="62707">MLKHIEIVGFRGIARLSLDLSQTRVLIGENAWGKSSLLDVLSLLLNSAQRLYKFHLEDFHVSPETEFLSRQITIVLTFEEAHIGQHQRARFRAIAPLWIGGGKFKKRIYYQIEGALDPNNQVSTQRAFLNSQGEMLALENVNELAKQLMSFFPVLRISQESSLQPWMADLPETSERIQSEMMIEKTVLRLHSSSQQLPERELKQAVMATRFLFEHYLTPRFTYAERPSQPRKVREMGLKPISFRAIDDFSELLKVTAGKHNRAALLVMLGAFLRARGPNLLRRGSSPILLLEDPEARLHPINLLTSWAFLEQLPVQKLVTTNSSDLLGTFKLNDIVRLVRHVDKTHVYVLNESHFLSDDFRRIAFHVRINRPASLLARCWLMVEGETELWLLTELARVCGYSFAAEGVRIVEFAQCGLTPLIKVAKDFGIEWHLLTDGDDAGKKYSSQAKALLDQEGIRERLTFLPDKDIEHFLFNNGFSDVYLRQAKLKVSDLEKLGITKVIDKAIGRSSKPRLALAIAEVVELNGPEAVPLLLRRMLNRLIAMARSQAG</sequence>
<dbReference type="InterPro" id="IPR022602">
    <property type="entry name" value="DUF2813"/>
</dbReference>
<organism evidence="2 3">
    <name type="scientific">Motilimonas cestriensis</name>
    <dbReference type="NCBI Taxonomy" id="2742685"/>
    <lineage>
        <taxon>Bacteria</taxon>
        <taxon>Pseudomonadati</taxon>
        <taxon>Pseudomonadota</taxon>
        <taxon>Gammaproteobacteria</taxon>
        <taxon>Alteromonadales</taxon>
        <taxon>Alteromonadales genera incertae sedis</taxon>
        <taxon>Motilimonas</taxon>
    </lineage>
</organism>
<dbReference type="PANTHER" id="PTHR32182:SF19">
    <property type="entry name" value="HOMOLOGY WITH RECF PROTEIN"/>
    <property type="match status" value="1"/>
</dbReference>
<dbReference type="Pfam" id="PF11398">
    <property type="entry name" value="DUF2813"/>
    <property type="match status" value="1"/>
</dbReference>
<evidence type="ECO:0000313" key="3">
    <source>
        <dbReference type="Proteomes" id="UP001201273"/>
    </source>
</evidence>
<keyword evidence="2" id="KW-0540">Nuclease</keyword>
<dbReference type="Pfam" id="PF20469">
    <property type="entry name" value="OLD-like_TOPRIM"/>
    <property type="match status" value="1"/>
</dbReference>
<keyword evidence="2" id="KW-0255">Endonuclease</keyword>
<dbReference type="EMBL" id="JAIMJA010000008">
    <property type="protein sequence ID" value="MCE2594980.1"/>
    <property type="molecule type" value="Genomic_DNA"/>
</dbReference>
<dbReference type="InterPro" id="IPR034139">
    <property type="entry name" value="TOPRIM_OLD"/>
</dbReference>
<dbReference type="Gene3D" id="3.40.50.300">
    <property type="entry name" value="P-loop containing nucleotide triphosphate hydrolases"/>
    <property type="match status" value="1"/>
</dbReference>
<gene>
    <name evidence="2" type="ORF">K6Y31_09145</name>
</gene>
<dbReference type="RefSeq" id="WP_233052491.1">
    <property type="nucleotide sequence ID" value="NZ_JAIMJA010000008.1"/>
</dbReference>
<dbReference type="CDD" id="cd01026">
    <property type="entry name" value="TOPRIM_OLD"/>
    <property type="match status" value="1"/>
</dbReference>
<dbReference type="GO" id="GO:0004519">
    <property type="term" value="F:endonuclease activity"/>
    <property type="evidence" value="ECO:0007669"/>
    <property type="project" value="UniProtKB-KW"/>
</dbReference>
<dbReference type="SUPFAM" id="SSF52540">
    <property type="entry name" value="P-loop containing nucleoside triphosphate hydrolases"/>
    <property type="match status" value="1"/>
</dbReference>
<dbReference type="PANTHER" id="PTHR32182">
    <property type="entry name" value="DNA REPLICATION AND REPAIR PROTEIN RECF"/>
    <property type="match status" value="1"/>
</dbReference>
<protein>
    <submittedName>
        <fullName evidence="2">ATP-dependent endonuclease</fullName>
    </submittedName>
</protein>
<reference evidence="2 3" key="1">
    <citation type="journal article" date="2022" name="Environ. Microbiol. Rep.">
        <title>Eco-phylogenetic analyses reveal divergent evolution of vitamin B12 metabolism in the marine bacterial family 'Psychromonadaceae'.</title>
        <authorList>
            <person name="Jin X."/>
            <person name="Yang Y."/>
            <person name="Cao H."/>
            <person name="Gao B."/>
            <person name="Zhao Z."/>
        </authorList>
    </citation>
    <scope>NUCLEOTIDE SEQUENCE [LARGE SCALE GENOMIC DNA]</scope>
    <source>
        <strain evidence="2 3">MKS20</strain>
    </source>
</reference>